<sequence length="888" mass="101568">MSQKNKYCIRLDPLTLSFKRTEQGSNVSNQIESFLKEVKEEALKKIDEKLKARCNENVESCGELLNTFADVLVSKINEAWEEYYRNLTGFEGKINPFITVPADTRFPGIVNSLADHMVTTSAFAVSAILAIYDKKYKETGFTCRFKDIEVKFNDREFLRGFVRVAALLHDIGKPPPQGHTKRTYDIVYNLFKNINETLARTLASASSRHHYGKSYDKDSTPSNDIEWVIAYADKASASSRGFTIREKDIYVKLIGFVKELDKWGYEIGNGEDLDLLKRMVEGKTVNLSEDEDYQQFRTYGVFSSDENRAIELASELIKAENRLMAKDDKLLAVFHFEIPSIKSYLNRGRELAVYAGYSMMIDSIVHEVSKRLRDEVGEEVVISDEGGSVLAIVPSTLDVNKILEGIEEMRYFAIKYGLFAFYFAEAHLGPKDNWTGWNGYSPYERDTYRGFGALIMKAFSEFDKENIKLPPTSKEEVEIDKLCKACRVNKRKDGSDYCEACDLAREYYKAFRSLVMGEKTEGKIAKKLKRLRIFKLTREIIKDIVLPETLDHLNRKCINKNNYVADETDLDERRYPVLMVADGDNFGSIKSSASTLVQYLEITRFFTWIIYTGVLYAVTKSVGAIGDEMCVEFYPILLGGDDFSVLTTSQVLPIFVYYLDEALRNIGGWLKKSELLEKLSYGEGEDIAEKVRIPKPYQLFTFSAGAYIMNSTSFPLFLAREEAELLEGVSKKYSKSNLYNDYYGSGVILTIADSKTIAPDDEVLLDRASKGMKLKAMPLLGSKIKDLLCDVVKLERSEVKYGELRTFVKIGNSRLEITYNLVRNKRDSFETVASILLSNKEYNLQDYYLLLTIMMDTLEQKINNKYYWEVYNDKVLKCPDSRKGELNE</sequence>
<organism evidence="2 3">
    <name type="scientific">Candidatus Acidianus copahuensis</name>
    <dbReference type="NCBI Taxonomy" id="1160895"/>
    <lineage>
        <taxon>Archaea</taxon>
        <taxon>Thermoproteota</taxon>
        <taxon>Thermoprotei</taxon>
        <taxon>Sulfolobales</taxon>
        <taxon>Sulfolobaceae</taxon>
        <taxon>Acidianus</taxon>
    </lineage>
</organism>
<reference evidence="2 3" key="1">
    <citation type="submission" date="2014-03" db="EMBL/GenBank/DDBJ databases">
        <title>Draft genome sequence of the novel thermoacidophilic archaea Acidianus copahuensis ALE1 strain, isolated from Copahue volcanic area in Neuquen Argentina.</title>
        <authorList>
            <person name="Urbieta M.S."/>
            <person name="Rascovan N."/>
            <person name="Castro C."/>
            <person name="Revale S."/>
            <person name="Giaveno M.A."/>
            <person name="Vazquez M.P."/>
            <person name="Donati E.R."/>
        </authorList>
    </citation>
    <scope>NUCLEOTIDE SEQUENCE [LARGE SCALE GENOMIC DNA]</scope>
    <source>
        <strain evidence="2 3">ALE1</strain>
    </source>
</reference>
<dbReference type="Proteomes" id="UP000024332">
    <property type="component" value="Unassembled WGS sequence"/>
</dbReference>
<dbReference type="STRING" id="1160895.CM19_13070"/>
<dbReference type="Gene3D" id="3.30.70.270">
    <property type="match status" value="1"/>
</dbReference>
<dbReference type="OrthoDB" id="44247at2157"/>
<proteinExistence type="predicted"/>
<dbReference type="EMBL" id="JFZT01000068">
    <property type="protein sequence ID" value="EZQ01543.1"/>
    <property type="molecule type" value="Genomic_DNA"/>
</dbReference>
<dbReference type="InterPro" id="IPR006674">
    <property type="entry name" value="HD_domain"/>
</dbReference>
<evidence type="ECO:0000313" key="2">
    <source>
        <dbReference type="EMBL" id="EZQ01543.1"/>
    </source>
</evidence>
<dbReference type="InterPro" id="IPR043128">
    <property type="entry name" value="Rev_trsase/Diguanyl_cyclase"/>
</dbReference>
<dbReference type="Gene3D" id="1.10.3210.10">
    <property type="entry name" value="Hypothetical protein af1432"/>
    <property type="match status" value="1"/>
</dbReference>
<evidence type="ECO:0000313" key="3">
    <source>
        <dbReference type="Proteomes" id="UP000024332"/>
    </source>
</evidence>
<dbReference type="SUPFAM" id="SSF109604">
    <property type="entry name" value="HD-domain/PDEase-like"/>
    <property type="match status" value="1"/>
</dbReference>
<evidence type="ECO:0000259" key="1">
    <source>
        <dbReference type="Pfam" id="PF01966"/>
    </source>
</evidence>
<name>A0A031LKW9_9CREN</name>
<feature type="domain" description="HD" evidence="1">
    <location>
        <begin position="160"/>
        <end position="236"/>
    </location>
</feature>
<gene>
    <name evidence="2" type="ORF">CM19_13070</name>
</gene>
<keyword evidence="3" id="KW-1185">Reference proteome</keyword>
<dbReference type="AlphaFoldDB" id="A0A031LKW9"/>
<accession>A0A031LKW9</accession>
<comment type="caution">
    <text evidence="2">The sequence shown here is derived from an EMBL/GenBank/DDBJ whole genome shotgun (WGS) entry which is preliminary data.</text>
</comment>
<protein>
    <recommendedName>
        <fullName evidence="1">HD domain-containing protein</fullName>
    </recommendedName>
</protein>
<dbReference type="RefSeq" id="WP_150111458.1">
    <property type="nucleotide sequence ID" value="NZ_JFZT01000068.1"/>
</dbReference>
<dbReference type="Pfam" id="PF01966">
    <property type="entry name" value="HD"/>
    <property type="match status" value="1"/>
</dbReference>